<protein>
    <submittedName>
        <fullName evidence="2">Uncharacterized protein</fullName>
    </submittedName>
</protein>
<feature type="compositionally biased region" description="Polar residues" evidence="1">
    <location>
        <begin position="411"/>
        <end position="422"/>
    </location>
</feature>
<comment type="caution">
    <text evidence="2">The sequence shown here is derived from an EMBL/GenBank/DDBJ whole genome shotgun (WGS) entry which is preliminary data.</text>
</comment>
<evidence type="ECO:0000313" key="3">
    <source>
        <dbReference type="Proteomes" id="UP000234275"/>
    </source>
</evidence>
<dbReference type="OrthoDB" id="4503105at2759"/>
<reference evidence="2 3" key="1">
    <citation type="submission" date="2016-12" db="EMBL/GenBank/DDBJ databases">
        <title>The genomes of Aspergillus section Nigri reveals drivers in fungal speciation.</title>
        <authorList>
            <consortium name="DOE Joint Genome Institute"/>
            <person name="Vesth T.C."/>
            <person name="Nybo J."/>
            <person name="Theobald S."/>
            <person name="Brandl J."/>
            <person name="Frisvad J.C."/>
            <person name="Nielsen K.F."/>
            <person name="Lyhne E.K."/>
            <person name="Kogle M.E."/>
            <person name="Kuo A."/>
            <person name="Riley R."/>
            <person name="Clum A."/>
            <person name="Nolan M."/>
            <person name="Lipzen A."/>
            <person name="Salamov A."/>
            <person name="Henrissat B."/>
            <person name="Wiebenga A."/>
            <person name="De Vries R.P."/>
            <person name="Grigoriev I.V."/>
            <person name="Mortensen U.H."/>
            <person name="Andersen M.R."/>
            <person name="Baker S.E."/>
        </authorList>
    </citation>
    <scope>NUCLEOTIDE SEQUENCE [LARGE SCALE GENOMIC DNA]</scope>
    <source>
        <strain evidence="2 3">IBT 23096</strain>
    </source>
</reference>
<sequence>MPSRKSDHGALRKYKPSQRAPAFWDSLLKIYLTKSALQELDRRNDSLLTSRTRTSRSDVIFAPDFLSTRTPSGLEKIKRLSRHGGPHTTDLRDYPPPSGPAYTFIPNRSHTKASSPRETMRDITAYSRNFEQHIIDHGIYLVGYGYGYHDDTESTGVEESTGLGEPAEPPEPANLDDISQPLSQRPHLPLNLTRKDFLEFRRASQRAKKEHQVLKDVVPIIEGKASDKHHSSGRYPFKNLAPLTDGTLAPAKPDIFYGAYPQQLNPHVRNELEDKIIPSTENSLPAIPNFFFEVKGLDGSMAVCLRQACYDGALGARAMQALQSFQGNPVYDGNAYTITATFGGGTLTLYAHHPVEPKSPGDRPEYFMTDLGAWAMNGSFQTFEEGVIAYRNARQWAKEKRNEFIAAANNKWQASQTSNSSEEIAPGVPTRK</sequence>
<evidence type="ECO:0000313" key="2">
    <source>
        <dbReference type="EMBL" id="PLB50898.1"/>
    </source>
</evidence>
<dbReference type="Proteomes" id="UP000234275">
    <property type="component" value="Unassembled WGS sequence"/>
</dbReference>
<dbReference type="RefSeq" id="XP_024706200.1">
    <property type="nucleotide sequence ID" value="XM_024853142.1"/>
</dbReference>
<dbReference type="VEuPathDB" id="FungiDB:P170DRAFT_474447"/>
<proteinExistence type="predicted"/>
<dbReference type="GeneID" id="36560840"/>
<dbReference type="STRING" id="1392250.A0A2I2GDC4"/>
<feature type="region of interest" description="Disordered" evidence="1">
    <location>
        <begin position="411"/>
        <end position="432"/>
    </location>
</feature>
<dbReference type="AlphaFoldDB" id="A0A2I2GDC4"/>
<feature type="region of interest" description="Disordered" evidence="1">
    <location>
        <begin position="80"/>
        <end position="118"/>
    </location>
</feature>
<feature type="region of interest" description="Disordered" evidence="1">
    <location>
        <begin position="151"/>
        <end position="186"/>
    </location>
</feature>
<keyword evidence="3" id="KW-1185">Reference proteome</keyword>
<evidence type="ECO:0000256" key="1">
    <source>
        <dbReference type="SAM" id="MobiDB-lite"/>
    </source>
</evidence>
<gene>
    <name evidence="2" type="ORF">P170DRAFT_474447</name>
</gene>
<organism evidence="2 3">
    <name type="scientific">Aspergillus steynii IBT 23096</name>
    <dbReference type="NCBI Taxonomy" id="1392250"/>
    <lineage>
        <taxon>Eukaryota</taxon>
        <taxon>Fungi</taxon>
        <taxon>Dikarya</taxon>
        <taxon>Ascomycota</taxon>
        <taxon>Pezizomycotina</taxon>
        <taxon>Eurotiomycetes</taxon>
        <taxon>Eurotiomycetidae</taxon>
        <taxon>Eurotiales</taxon>
        <taxon>Aspergillaceae</taxon>
        <taxon>Aspergillus</taxon>
        <taxon>Aspergillus subgen. Circumdati</taxon>
    </lineage>
</organism>
<dbReference type="EMBL" id="MSFO01000003">
    <property type="protein sequence ID" value="PLB50898.1"/>
    <property type="molecule type" value="Genomic_DNA"/>
</dbReference>
<accession>A0A2I2GDC4</accession>
<name>A0A2I2GDC4_9EURO</name>
<feature type="compositionally biased region" description="Polar residues" evidence="1">
    <location>
        <begin position="106"/>
        <end position="117"/>
    </location>
</feature>